<feature type="domain" description="DUF6602" evidence="2">
    <location>
        <begin position="6"/>
        <end position="99"/>
    </location>
</feature>
<reference evidence="3 4" key="1">
    <citation type="submission" date="2013-08" db="EMBL/GenBank/DDBJ databases">
        <title>The genome sequence of Knoellia subterranea.</title>
        <authorList>
            <person name="Zhu W."/>
            <person name="Wang G."/>
        </authorList>
    </citation>
    <scope>NUCLEOTIDE SEQUENCE [LARGE SCALE GENOMIC DNA]</scope>
    <source>
        <strain evidence="3 4">KCTC 19937</strain>
    </source>
</reference>
<sequence length="235" mass="25409">MLEVLGDDSEANWARVLREFLPGRYGVAKGHVMDSRGTTSDQIDLLVYDAQYTPLLAQTSSGDLFVPAEAVYAVFEVKQEMNKTFMDYAGTKIASVRRLHRTSVPIAHAGGVYPPKRPIAILGGLLTTRSGWADLQGEAAVQAVLSLSGDREVNLGCALRAVSFNRPDDPDSVIEYSESDTTLLFFLFSLFTRLQGLGTVAAADIGAYMNRLDLSDAPVETDGEQPGDRADDTSA</sequence>
<evidence type="ECO:0000259" key="2">
    <source>
        <dbReference type="Pfam" id="PF20247"/>
    </source>
</evidence>
<protein>
    <recommendedName>
        <fullName evidence="2">DUF6602 domain-containing protein</fullName>
    </recommendedName>
</protein>
<comment type="caution">
    <text evidence="3">The sequence shown here is derived from an EMBL/GenBank/DDBJ whole genome shotgun (WGS) entry which is preliminary data.</text>
</comment>
<dbReference type="InterPro" id="IPR046537">
    <property type="entry name" value="DUF6602"/>
</dbReference>
<evidence type="ECO:0000313" key="3">
    <source>
        <dbReference type="EMBL" id="KGN37720.1"/>
    </source>
</evidence>
<organism evidence="3 4">
    <name type="scientific">Knoellia subterranea KCTC 19937</name>
    <dbReference type="NCBI Taxonomy" id="1385521"/>
    <lineage>
        <taxon>Bacteria</taxon>
        <taxon>Bacillati</taxon>
        <taxon>Actinomycetota</taxon>
        <taxon>Actinomycetes</taxon>
        <taxon>Micrococcales</taxon>
        <taxon>Intrasporangiaceae</taxon>
        <taxon>Knoellia</taxon>
    </lineage>
</organism>
<dbReference type="AlphaFoldDB" id="A0A0A0JJY3"/>
<dbReference type="Proteomes" id="UP000030011">
    <property type="component" value="Unassembled WGS sequence"/>
</dbReference>
<dbReference type="EMBL" id="AVPK01000004">
    <property type="protein sequence ID" value="KGN37720.1"/>
    <property type="molecule type" value="Genomic_DNA"/>
</dbReference>
<evidence type="ECO:0000313" key="4">
    <source>
        <dbReference type="Proteomes" id="UP000030011"/>
    </source>
</evidence>
<name>A0A0A0JJY3_9MICO</name>
<dbReference type="CDD" id="cd21411">
    <property type="entry name" value="NucC"/>
    <property type="match status" value="1"/>
</dbReference>
<gene>
    <name evidence="3" type="ORF">N803_11725</name>
</gene>
<proteinExistence type="predicted"/>
<dbReference type="STRING" id="1385521.N803_11725"/>
<accession>A0A0A0JJY3</accession>
<evidence type="ECO:0000256" key="1">
    <source>
        <dbReference type="SAM" id="MobiDB-lite"/>
    </source>
</evidence>
<feature type="region of interest" description="Disordered" evidence="1">
    <location>
        <begin position="216"/>
        <end position="235"/>
    </location>
</feature>
<dbReference type="RefSeq" id="WP_052112058.1">
    <property type="nucleotide sequence ID" value="NZ_AVPK01000004.1"/>
</dbReference>
<feature type="compositionally biased region" description="Basic and acidic residues" evidence="1">
    <location>
        <begin position="226"/>
        <end position="235"/>
    </location>
</feature>
<dbReference type="Pfam" id="PF20247">
    <property type="entry name" value="DUF6602"/>
    <property type="match status" value="1"/>
</dbReference>
<keyword evidence="4" id="KW-1185">Reference proteome</keyword>
<dbReference type="eggNOG" id="ENOG502Z7SP">
    <property type="taxonomic scope" value="Bacteria"/>
</dbReference>